<dbReference type="CDD" id="cd01894">
    <property type="entry name" value="EngA1"/>
    <property type="match status" value="1"/>
</dbReference>
<evidence type="ECO:0000256" key="5">
    <source>
        <dbReference type="ARBA" id="ARBA00022741"/>
    </source>
</evidence>
<dbReference type="InterPro" id="IPR032859">
    <property type="entry name" value="KH_dom-like"/>
</dbReference>
<dbReference type="HAMAP" id="MF_00195">
    <property type="entry name" value="GTPase_Der"/>
    <property type="match status" value="1"/>
</dbReference>
<feature type="domain" description="EngA-type G" evidence="8">
    <location>
        <begin position="3"/>
        <end position="167"/>
    </location>
</feature>
<keyword evidence="5" id="KW-0547">Nucleotide-binding</keyword>
<dbReference type="CDD" id="cd01895">
    <property type="entry name" value="EngA2"/>
    <property type="match status" value="1"/>
</dbReference>
<keyword evidence="3" id="KW-0690">Ribosome biogenesis</keyword>
<evidence type="ECO:0000259" key="8">
    <source>
        <dbReference type="PROSITE" id="PS51712"/>
    </source>
</evidence>
<dbReference type="FunFam" id="3.30.300.20:FF:000004">
    <property type="entry name" value="GTPase Der"/>
    <property type="match status" value="1"/>
</dbReference>
<dbReference type="PRINTS" id="PR00326">
    <property type="entry name" value="GTP1OBG"/>
</dbReference>
<dbReference type="Gene3D" id="3.40.50.300">
    <property type="entry name" value="P-loop containing nucleotide triphosphate hydrolases"/>
    <property type="match status" value="2"/>
</dbReference>
<dbReference type="SUPFAM" id="SSF52540">
    <property type="entry name" value="P-loop containing nucleoside triphosphate hydrolases"/>
    <property type="match status" value="2"/>
</dbReference>
<evidence type="ECO:0000256" key="1">
    <source>
        <dbReference type="ARBA" id="ARBA00008279"/>
    </source>
</evidence>
<evidence type="ECO:0000256" key="7">
    <source>
        <dbReference type="ARBA" id="ARBA00032345"/>
    </source>
</evidence>
<dbReference type="InterPro" id="IPR006073">
    <property type="entry name" value="GTP-bd"/>
</dbReference>
<dbReference type="InterPro" id="IPR027417">
    <property type="entry name" value="P-loop_NTPase"/>
</dbReference>
<proteinExistence type="inferred from homology"/>
<dbReference type="PANTHER" id="PTHR43834">
    <property type="entry name" value="GTPASE DER"/>
    <property type="match status" value="1"/>
</dbReference>
<keyword evidence="6" id="KW-0342">GTP-binding</keyword>
<protein>
    <recommendedName>
        <fullName evidence="2">GTPase Der</fullName>
    </recommendedName>
    <alternativeName>
        <fullName evidence="7">GTP-binding protein EngA</fullName>
    </alternativeName>
</protein>
<dbReference type="Gene3D" id="3.30.300.20">
    <property type="match status" value="1"/>
</dbReference>
<evidence type="ECO:0000256" key="3">
    <source>
        <dbReference type="ARBA" id="ARBA00022517"/>
    </source>
</evidence>
<gene>
    <name evidence="9" type="ORF">MNBD_ALPHA05-1190</name>
</gene>
<feature type="domain" description="EngA-type G" evidence="8">
    <location>
        <begin position="183"/>
        <end position="362"/>
    </location>
</feature>
<dbReference type="PROSITE" id="PS51712">
    <property type="entry name" value="G_ENGA"/>
    <property type="match status" value="2"/>
</dbReference>
<name>A0A3B0SAD8_9ZZZZ</name>
<organism evidence="9">
    <name type="scientific">hydrothermal vent metagenome</name>
    <dbReference type="NCBI Taxonomy" id="652676"/>
    <lineage>
        <taxon>unclassified sequences</taxon>
        <taxon>metagenomes</taxon>
        <taxon>ecological metagenomes</taxon>
    </lineage>
</organism>
<accession>A0A3B0SAD8</accession>
<evidence type="ECO:0000256" key="6">
    <source>
        <dbReference type="ARBA" id="ARBA00023134"/>
    </source>
</evidence>
<dbReference type="Pfam" id="PF14714">
    <property type="entry name" value="KH_dom-like"/>
    <property type="match status" value="1"/>
</dbReference>
<evidence type="ECO:0000256" key="4">
    <source>
        <dbReference type="ARBA" id="ARBA00022737"/>
    </source>
</evidence>
<dbReference type="NCBIfam" id="TIGR03594">
    <property type="entry name" value="GTPase_EngA"/>
    <property type="match status" value="1"/>
</dbReference>
<comment type="similarity">
    <text evidence="1">Belongs to the TRAFAC class TrmE-Era-EngA-EngB-Septin-like GTPase superfamily. EngA (Der) GTPase family.</text>
</comment>
<evidence type="ECO:0000313" key="9">
    <source>
        <dbReference type="EMBL" id="VAW01240.1"/>
    </source>
</evidence>
<dbReference type="GO" id="GO:0005525">
    <property type="term" value="F:GTP binding"/>
    <property type="evidence" value="ECO:0007669"/>
    <property type="project" value="UniProtKB-KW"/>
</dbReference>
<dbReference type="GO" id="GO:0042254">
    <property type="term" value="P:ribosome biogenesis"/>
    <property type="evidence" value="ECO:0007669"/>
    <property type="project" value="UniProtKB-KW"/>
</dbReference>
<keyword evidence="4" id="KW-0677">Repeat</keyword>
<dbReference type="InterPro" id="IPR005225">
    <property type="entry name" value="Small_GTP-bd"/>
</dbReference>
<dbReference type="NCBIfam" id="TIGR00231">
    <property type="entry name" value="small_GTP"/>
    <property type="match status" value="2"/>
</dbReference>
<dbReference type="InterPro" id="IPR031166">
    <property type="entry name" value="G_ENGA"/>
</dbReference>
<dbReference type="InterPro" id="IPR016484">
    <property type="entry name" value="GTPase_Der"/>
</dbReference>
<dbReference type="PANTHER" id="PTHR43834:SF6">
    <property type="entry name" value="GTPASE DER"/>
    <property type="match status" value="1"/>
</dbReference>
<dbReference type="EMBL" id="UOEH01000332">
    <property type="protein sequence ID" value="VAW01240.1"/>
    <property type="molecule type" value="Genomic_DNA"/>
</dbReference>
<dbReference type="AlphaFoldDB" id="A0A3B0SAD8"/>
<dbReference type="FunFam" id="3.40.50.300:FF:000057">
    <property type="entry name" value="GTPase Der"/>
    <property type="match status" value="1"/>
</dbReference>
<dbReference type="InterPro" id="IPR015946">
    <property type="entry name" value="KH_dom-like_a/b"/>
</dbReference>
<sequence length="455" mass="49653">MSLKVALVGRPNVGKSTLFNRLVGKRLALVDDTPGVTRDRREGLAKIGDLEFTVIDTPGLEEAPAAALEGRMRQQTDVAIAEAAICLFIIDARAGVTPLDQSFAKILRASNKPVLLLANKSESNASDAGIYDAYGLGIGEPIPISAEHGEGMGDLFNALEPHLAAYEPDDDEPVAWDDPLKPLRVAIVGRPNAGKSTLVNRMIGEDRLLTGPEAGLTRDAISVEWRWRGKDRDWPVKLFDTAGLRKKAKVSSKLEKLSVADALRAIRFAEVVVLLIDAQSPFEKQDLQIADLALREGRALVLAINKWDLIEDRDAEMVKLRERAARLLPQAPGAPVIPLSAATGGGLNRLMPAVTQVYVDWNARVKTSDLNDWLIDAVARHAPPAVSGKRIKIRYIAQTKTRPPTFVAQCTRAADLPAAYKRYLINGIRDAFNIKAVPIRLIMKQPDNPYVGDKS</sequence>
<evidence type="ECO:0000256" key="2">
    <source>
        <dbReference type="ARBA" id="ARBA00020953"/>
    </source>
</evidence>
<reference evidence="9" key="1">
    <citation type="submission" date="2018-06" db="EMBL/GenBank/DDBJ databases">
        <authorList>
            <person name="Zhirakovskaya E."/>
        </authorList>
    </citation>
    <scope>NUCLEOTIDE SEQUENCE</scope>
</reference>
<dbReference type="PIRSF" id="PIRSF006485">
    <property type="entry name" value="GTP-binding_EngA"/>
    <property type="match status" value="1"/>
</dbReference>
<dbReference type="Pfam" id="PF01926">
    <property type="entry name" value="MMR_HSR1"/>
    <property type="match status" value="2"/>
</dbReference>